<comment type="similarity">
    <text evidence="1">Belongs to the TCP11 family.</text>
</comment>
<dbReference type="CDD" id="cd16963">
    <property type="entry name" value="CCE1"/>
    <property type="match status" value="1"/>
</dbReference>
<evidence type="ECO:0000313" key="4">
    <source>
        <dbReference type="EMBL" id="OJJ03671.1"/>
    </source>
</evidence>
<dbReference type="SUPFAM" id="SSF53098">
    <property type="entry name" value="Ribonuclease H-like"/>
    <property type="match status" value="1"/>
</dbReference>
<feature type="compositionally biased region" description="Basic and acidic residues" evidence="2">
    <location>
        <begin position="42"/>
        <end position="53"/>
    </location>
</feature>
<keyword evidence="5" id="KW-1185">Reference proteome</keyword>
<dbReference type="InterPro" id="IPR015242">
    <property type="entry name" value="Ydc2_cat"/>
</dbReference>
<evidence type="ECO:0000256" key="1">
    <source>
        <dbReference type="ARBA" id="ARBA00010954"/>
    </source>
</evidence>
<accession>A0A1L9PQ88</accession>
<reference evidence="5" key="1">
    <citation type="journal article" date="2017" name="Genome Biol.">
        <title>Comparative genomics reveals high biological diversity and specific adaptations in the industrially and medically important fungal genus Aspergillus.</title>
        <authorList>
            <person name="de Vries R.P."/>
            <person name="Riley R."/>
            <person name="Wiebenga A."/>
            <person name="Aguilar-Osorio G."/>
            <person name="Amillis S."/>
            <person name="Uchima C.A."/>
            <person name="Anderluh G."/>
            <person name="Asadollahi M."/>
            <person name="Askin M."/>
            <person name="Barry K."/>
            <person name="Battaglia E."/>
            <person name="Bayram O."/>
            <person name="Benocci T."/>
            <person name="Braus-Stromeyer S.A."/>
            <person name="Caldana C."/>
            <person name="Canovas D."/>
            <person name="Cerqueira G.C."/>
            <person name="Chen F."/>
            <person name="Chen W."/>
            <person name="Choi C."/>
            <person name="Clum A."/>
            <person name="Dos Santos R.A."/>
            <person name="Damasio A.R."/>
            <person name="Diallinas G."/>
            <person name="Emri T."/>
            <person name="Fekete E."/>
            <person name="Flipphi M."/>
            <person name="Freyberg S."/>
            <person name="Gallo A."/>
            <person name="Gournas C."/>
            <person name="Habgood R."/>
            <person name="Hainaut M."/>
            <person name="Harispe M.L."/>
            <person name="Henrissat B."/>
            <person name="Hilden K.S."/>
            <person name="Hope R."/>
            <person name="Hossain A."/>
            <person name="Karabika E."/>
            <person name="Karaffa L."/>
            <person name="Karanyi Z."/>
            <person name="Krasevec N."/>
            <person name="Kuo A."/>
            <person name="Kusch H."/>
            <person name="LaButti K."/>
            <person name="Lagendijk E.L."/>
            <person name="Lapidus A."/>
            <person name="Levasseur A."/>
            <person name="Lindquist E."/>
            <person name="Lipzen A."/>
            <person name="Logrieco A.F."/>
            <person name="MacCabe A."/>
            <person name="Maekelae M.R."/>
            <person name="Malavazi I."/>
            <person name="Melin P."/>
            <person name="Meyer V."/>
            <person name="Mielnichuk N."/>
            <person name="Miskei M."/>
            <person name="Molnar A.P."/>
            <person name="Mule G."/>
            <person name="Ngan C.Y."/>
            <person name="Orejas M."/>
            <person name="Orosz E."/>
            <person name="Ouedraogo J.P."/>
            <person name="Overkamp K.M."/>
            <person name="Park H.-S."/>
            <person name="Perrone G."/>
            <person name="Piumi F."/>
            <person name="Punt P.J."/>
            <person name="Ram A.F."/>
            <person name="Ramon A."/>
            <person name="Rauscher S."/>
            <person name="Record E."/>
            <person name="Riano-Pachon D.M."/>
            <person name="Robert V."/>
            <person name="Roehrig J."/>
            <person name="Ruller R."/>
            <person name="Salamov A."/>
            <person name="Salih N.S."/>
            <person name="Samson R.A."/>
            <person name="Sandor E."/>
            <person name="Sanguinetti M."/>
            <person name="Schuetze T."/>
            <person name="Sepcic K."/>
            <person name="Shelest E."/>
            <person name="Sherlock G."/>
            <person name="Sophianopoulou V."/>
            <person name="Squina F.M."/>
            <person name="Sun H."/>
            <person name="Susca A."/>
            <person name="Todd R.B."/>
            <person name="Tsang A."/>
            <person name="Unkles S.E."/>
            <person name="van de Wiele N."/>
            <person name="van Rossen-Uffink D."/>
            <person name="Oliveira J.V."/>
            <person name="Vesth T.C."/>
            <person name="Visser J."/>
            <person name="Yu J.-H."/>
            <person name="Zhou M."/>
            <person name="Andersen M.R."/>
            <person name="Archer D.B."/>
            <person name="Baker S.E."/>
            <person name="Benoit I."/>
            <person name="Brakhage A.A."/>
            <person name="Braus G.H."/>
            <person name="Fischer R."/>
            <person name="Frisvad J.C."/>
            <person name="Goldman G.H."/>
            <person name="Houbraken J."/>
            <person name="Oakley B."/>
            <person name="Pocsi I."/>
            <person name="Scazzocchio C."/>
            <person name="Seiboth B."/>
            <person name="vanKuyk P.A."/>
            <person name="Wortman J."/>
            <person name="Dyer P.S."/>
            <person name="Grigoriev I.V."/>
        </authorList>
    </citation>
    <scope>NUCLEOTIDE SEQUENCE [LARGE SCALE GENOMIC DNA]</scope>
    <source>
        <strain evidence="5">CBS 583.65</strain>
    </source>
</reference>
<dbReference type="OrthoDB" id="276323at2759"/>
<name>A0A1L9PQ88_ASPVE</name>
<dbReference type="Pfam" id="PF05794">
    <property type="entry name" value="Tcp11"/>
    <property type="match status" value="1"/>
</dbReference>
<dbReference type="GO" id="GO:0003676">
    <property type="term" value="F:nucleic acid binding"/>
    <property type="evidence" value="ECO:0007669"/>
    <property type="project" value="InterPro"/>
</dbReference>
<dbReference type="InterPro" id="IPR012337">
    <property type="entry name" value="RNaseH-like_sf"/>
</dbReference>
<feature type="domain" description="Mitochondrial resolvase Ydc2 catalytic" evidence="3">
    <location>
        <begin position="657"/>
        <end position="988"/>
    </location>
</feature>
<dbReference type="Gene3D" id="3.30.420.10">
    <property type="entry name" value="Ribonuclease H-like superfamily/Ribonuclease H"/>
    <property type="match status" value="1"/>
</dbReference>
<evidence type="ECO:0000313" key="5">
    <source>
        <dbReference type="Proteomes" id="UP000184073"/>
    </source>
</evidence>
<dbReference type="GeneID" id="63722603"/>
<feature type="compositionally biased region" description="Basic and acidic residues" evidence="2">
    <location>
        <begin position="1"/>
        <end position="13"/>
    </location>
</feature>
<feature type="region of interest" description="Disordered" evidence="2">
    <location>
        <begin position="882"/>
        <end position="905"/>
    </location>
</feature>
<feature type="compositionally biased region" description="Basic and acidic residues" evidence="2">
    <location>
        <begin position="891"/>
        <end position="905"/>
    </location>
</feature>
<gene>
    <name evidence="4" type="ORF">ASPVEDRAFT_134126</name>
</gene>
<dbReference type="EMBL" id="KV878130">
    <property type="protein sequence ID" value="OJJ03671.1"/>
    <property type="molecule type" value="Genomic_DNA"/>
</dbReference>
<dbReference type="STRING" id="1036611.A0A1L9PQ88"/>
<dbReference type="RefSeq" id="XP_040669433.1">
    <property type="nucleotide sequence ID" value="XM_040807092.1"/>
</dbReference>
<dbReference type="GO" id="GO:0010737">
    <property type="term" value="P:protein kinase A signaling"/>
    <property type="evidence" value="ECO:0007669"/>
    <property type="project" value="TreeGrafter"/>
</dbReference>
<organism evidence="4 5">
    <name type="scientific">Aspergillus versicolor CBS 583.65</name>
    <dbReference type="NCBI Taxonomy" id="1036611"/>
    <lineage>
        <taxon>Eukaryota</taxon>
        <taxon>Fungi</taxon>
        <taxon>Dikarya</taxon>
        <taxon>Ascomycota</taxon>
        <taxon>Pezizomycotina</taxon>
        <taxon>Eurotiomycetes</taxon>
        <taxon>Eurotiomycetidae</taxon>
        <taxon>Eurotiales</taxon>
        <taxon>Aspergillaceae</taxon>
        <taxon>Aspergillus</taxon>
        <taxon>Aspergillus subgen. Nidulantes</taxon>
    </lineage>
</organism>
<dbReference type="Proteomes" id="UP000184073">
    <property type="component" value="Unassembled WGS sequence"/>
</dbReference>
<dbReference type="InterPro" id="IPR036397">
    <property type="entry name" value="RNaseH_sf"/>
</dbReference>
<protein>
    <recommendedName>
        <fullName evidence="3">Mitochondrial resolvase Ydc2 catalytic domain-containing protein</fullName>
    </recommendedName>
</protein>
<dbReference type="AlphaFoldDB" id="A0A1L9PQ88"/>
<dbReference type="VEuPathDB" id="FungiDB:ASPVEDRAFT_134126"/>
<feature type="region of interest" description="Disordered" evidence="2">
    <location>
        <begin position="1"/>
        <end position="103"/>
    </location>
</feature>
<dbReference type="PANTHER" id="PTHR12832:SF11">
    <property type="entry name" value="LD23868P"/>
    <property type="match status" value="1"/>
</dbReference>
<feature type="compositionally biased region" description="Polar residues" evidence="2">
    <location>
        <begin position="54"/>
        <end position="98"/>
    </location>
</feature>
<sequence>MDLQRTKEARRDAPATQEEGTELPLNTYNGNGHSQVSPKNDSLGRNRDTRKANDSTNGSRRPQRSGFYTQSAHQPSPALPQNQPKVAQGGLSPSSKTISIPPALGLGLRETRLLITTNKYPPVTKGTLSELDLPCIMGNINLRMDANFERDLHFKPDLDGEKGRKKRRDAADYWDAMAAEISVYAFYASCGIKNNLESSFDGEGSRFEPRLPAMFETLQDVLKTLVPERDHPNIMQNLEVTLLMQQIQKGVLDMVGIAKWLAALLKTHCAPMRDEWADRMVRHISSGSQTQNPREIACGLQTLFGILEAMKLDVANHQIRAFRVLLVEDTIPFLHEYFKNRIEREEFQVASSRSWYQGIRERELRTLEDPAQTDSFWPLSLLFQGLSEFLLDFHPPVGFPETFTFDEERLWHLRVRLQNAINLEICWNIFKSYIHSQRRYLPAPTQTCATFRSRIGTLMEENEDCIRGSSRWLKNVRCIALDIARFACGGGDATVPDDVIRPIEASVEWHLSNEDGLFKRVQDSLRGKLLEITLATAKRYLNMSPLAICEAQRNPSYIPSDQHTVERISTRLAHIGVLHWRVWAPLLYVRESVSPTNGSIFPSESEKTGLPTSGTKPVLLGALQEGLARHQRDHELVQIHKEKKSGDGNGNGNGLRILSIDMGIRNLAFAVLRVSGGFELGPGSGSGSGSGDGMGSFLDKEKRVKASGALELSLDTWRRVSLPLDRGFSVEEFGRYLDSAASSSASDSSDNDNIDTPIAKGRGKEPQSQSEDKAEKAKGKEKEKESFSLPVYATHAHSIVTTLLERYNPTHILIERQRFRSGGGAAVQEWSLRVGVFEGMLWAVLHSLQQQNAAAADGRHGILGPNPKVIAIEPSRVGRFWLPPSSASSPGEKKNGGKKSTSREGKKVKIDLVGAWLENGVFSTHDGNGVQGWVDGYMAKWKRSTGSKSKSKLMASGPSALDIGKLDDLADCLVQGVTWLEWERMKSKVVKNGLGGIDVPP</sequence>
<feature type="compositionally biased region" description="Basic and acidic residues" evidence="2">
    <location>
        <begin position="762"/>
        <end position="786"/>
    </location>
</feature>
<feature type="region of interest" description="Disordered" evidence="2">
    <location>
        <begin position="741"/>
        <end position="786"/>
    </location>
</feature>
<evidence type="ECO:0000259" key="3">
    <source>
        <dbReference type="Pfam" id="PF09159"/>
    </source>
</evidence>
<evidence type="ECO:0000256" key="2">
    <source>
        <dbReference type="SAM" id="MobiDB-lite"/>
    </source>
</evidence>
<dbReference type="InterPro" id="IPR008862">
    <property type="entry name" value="Tcp11"/>
</dbReference>
<feature type="compositionally biased region" description="Polar residues" evidence="2">
    <location>
        <begin position="24"/>
        <end position="40"/>
    </location>
</feature>
<dbReference type="Pfam" id="PF09159">
    <property type="entry name" value="Ydc2-catalyt"/>
    <property type="match status" value="1"/>
</dbReference>
<proteinExistence type="inferred from homology"/>
<dbReference type="PANTHER" id="PTHR12832">
    <property type="entry name" value="TESTIS-SPECIFIC PROTEIN PBS13 T-COMPLEX 11"/>
    <property type="match status" value="1"/>
</dbReference>